<sequence>MAPSTFSKLPSAIYVIGVPATGKTTLVETLADRIQGQGFRRTLCVIAEVARELVLREKINHRDITAGKDAAMDLQRRILEAQAMREREAANTAHLIVSDRSGVDPIAFATKYGGRSRGQALLDLEAWTYLRQRMRCGIVILCEPIPKWFVDDGVRVVPASTAEVNELHMTFYDILQSQEISFHTLPASIENTLERVDFVMNCWRQKDKSLL</sequence>
<evidence type="ECO:0000313" key="2">
    <source>
        <dbReference type="Proteomes" id="UP001172386"/>
    </source>
</evidence>
<dbReference type="EMBL" id="JAPDRQ010000121">
    <property type="protein sequence ID" value="KAJ9654438.1"/>
    <property type="molecule type" value="Genomic_DNA"/>
</dbReference>
<name>A0ACC3A2R3_9EURO</name>
<evidence type="ECO:0000313" key="1">
    <source>
        <dbReference type="EMBL" id="KAJ9654438.1"/>
    </source>
</evidence>
<gene>
    <name evidence="1" type="ORF">H2198_006518</name>
</gene>
<organism evidence="1 2">
    <name type="scientific">Neophaeococcomyces mojaviensis</name>
    <dbReference type="NCBI Taxonomy" id="3383035"/>
    <lineage>
        <taxon>Eukaryota</taxon>
        <taxon>Fungi</taxon>
        <taxon>Dikarya</taxon>
        <taxon>Ascomycota</taxon>
        <taxon>Pezizomycotina</taxon>
        <taxon>Eurotiomycetes</taxon>
        <taxon>Chaetothyriomycetidae</taxon>
        <taxon>Chaetothyriales</taxon>
        <taxon>Chaetothyriales incertae sedis</taxon>
        <taxon>Neophaeococcomyces</taxon>
    </lineage>
</organism>
<protein>
    <submittedName>
        <fullName evidence="1">Uncharacterized protein</fullName>
    </submittedName>
</protein>
<proteinExistence type="predicted"/>
<comment type="caution">
    <text evidence="1">The sequence shown here is derived from an EMBL/GenBank/DDBJ whole genome shotgun (WGS) entry which is preliminary data.</text>
</comment>
<dbReference type="Proteomes" id="UP001172386">
    <property type="component" value="Unassembled WGS sequence"/>
</dbReference>
<accession>A0ACC3A2R3</accession>
<keyword evidence="2" id="KW-1185">Reference proteome</keyword>
<reference evidence="1" key="1">
    <citation type="submission" date="2022-10" db="EMBL/GenBank/DDBJ databases">
        <title>Culturing micro-colonial fungi from biological soil crusts in the Mojave desert and describing Neophaeococcomyces mojavensis, and introducing the new genera and species Taxawa tesnikishii.</title>
        <authorList>
            <person name="Kurbessoian T."/>
            <person name="Stajich J.E."/>
        </authorList>
    </citation>
    <scope>NUCLEOTIDE SEQUENCE</scope>
    <source>
        <strain evidence="1">JES_112</strain>
    </source>
</reference>